<dbReference type="RefSeq" id="WP_114657962.1">
    <property type="nucleotide sequence ID" value="NZ_CP031194.1"/>
</dbReference>
<evidence type="ECO:0000256" key="6">
    <source>
        <dbReference type="ARBA" id="ARBA00023033"/>
    </source>
</evidence>
<dbReference type="GO" id="GO:0004497">
    <property type="term" value="F:monooxygenase activity"/>
    <property type="evidence" value="ECO:0007669"/>
    <property type="project" value="UniProtKB-KW"/>
</dbReference>
<comment type="similarity">
    <text evidence="1 7">Belongs to the cytochrome P450 family.</text>
</comment>
<dbReference type="GO" id="GO:0016705">
    <property type="term" value="F:oxidoreductase activity, acting on paired donors, with incorporation or reduction of molecular oxygen"/>
    <property type="evidence" value="ECO:0007669"/>
    <property type="project" value="InterPro"/>
</dbReference>
<reference evidence="10" key="1">
    <citation type="submission" date="2018-07" db="EMBL/GenBank/DDBJ databases">
        <authorList>
            <person name="Zhao J."/>
        </authorList>
    </citation>
    <scope>NUCLEOTIDE SEQUENCE [LARGE SCALE GENOMIC DNA]</scope>
    <source>
        <strain evidence="10">GSSD-12</strain>
    </source>
</reference>
<dbReference type="Pfam" id="PF00067">
    <property type="entry name" value="p450"/>
    <property type="match status" value="1"/>
</dbReference>
<name>A0A345HIQ9_9ACTN</name>
<gene>
    <name evidence="9" type="ORF">DVK44_01625</name>
</gene>
<keyword evidence="6 7" id="KW-0503">Monooxygenase</keyword>
<dbReference type="PRINTS" id="PR00385">
    <property type="entry name" value="P450"/>
</dbReference>
<organism evidence="9 10">
    <name type="scientific">Streptomyces paludis</name>
    <dbReference type="NCBI Taxonomy" id="2282738"/>
    <lineage>
        <taxon>Bacteria</taxon>
        <taxon>Bacillati</taxon>
        <taxon>Actinomycetota</taxon>
        <taxon>Actinomycetes</taxon>
        <taxon>Kitasatosporales</taxon>
        <taxon>Streptomycetaceae</taxon>
        <taxon>Streptomyces</taxon>
    </lineage>
</organism>
<accession>A0A345HIQ9</accession>
<dbReference type="InterPro" id="IPR017972">
    <property type="entry name" value="Cyt_P450_CS"/>
</dbReference>
<evidence type="ECO:0000256" key="5">
    <source>
        <dbReference type="ARBA" id="ARBA00023004"/>
    </source>
</evidence>
<evidence type="ECO:0000256" key="4">
    <source>
        <dbReference type="ARBA" id="ARBA00023002"/>
    </source>
</evidence>
<protein>
    <submittedName>
        <fullName evidence="9">Cytochrome P450</fullName>
    </submittedName>
</protein>
<evidence type="ECO:0000313" key="9">
    <source>
        <dbReference type="EMBL" id="AXG76583.1"/>
    </source>
</evidence>
<dbReference type="InterPro" id="IPR001128">
    <property type="entry name" value="Cyt_P450"/>
</dbReference>
<dbReference type="SUPFAM" id="SSF48264">
    <property type="entry name" value="Cytochrome P450"/>
    <property type="match status" value="1"/>
</dbReference>
<dbReference type="InterPro" id="IPR036396">
    <property type="entry name" value="Cyt_P450_sf"/>
</dbReference>
<evidence type="ECO:0000313" key="10">
    <source>
        <dbReference type="Proteomes" id="UP000253868"/>
    </source>
</evidence>
<evidence type="ECO:0000256" key="3">
    <source>
        <dbReference type="ARBA" id="ARBA00022723"/>
    </source>
</evidence>
<dbReference type="GO" id="GO:0020037">
    <property type="term" value="F:heme binding"/>
    <property type="evidence" value="ECO:0007669"/>
    <property type="project" value="InterPro"/>
</dbReference>
<evidence type="ECO:0000256" key="8">
    <source>
        <dbReference type="SAM" id="MobiDB-lite"/>
    </source>
</evidence>
<keyword evidence="3 7" id="KW-0479">Metal-binding</keyword>
<dbReference type="InterPro" id="IPR002397">
    <property type="entry name" value="Cyt_P450_B"/>
</dbReference>
<dbReference type="EMBL" id="CP031194">
    <property type="protein sequence ID" value="AXG76583.1"/>
    <property type="molecule type" value="Genomic_DNA"/>
</dbReference>
<sequence length="413" mass="45054">MAETQTDTADTAGGPGPEFPMPRAAGCPFAPPPALEELRDASPVAKVRIWDGSTPWFITGHAQQRAILTDPRLSNDDHIGDFPHVSAYRAQIAPHTPKLITNTDAPEHTRLRRMVNGPLLLKRVEKMRPAIQKIVDDLIDDMLAGPQPADLLTALALPVPSLVISELLGVRYEDHEFFQHNSSTALDRDVAPEVARAASAALSGYLDKLLTEKLASPGDDAMSEMAARVTAGEMTHTEAVHMGVAMLIAGHETTATMISLGTLALFQNPEQLELLRDSDDPKFVAGAVEELLRYLSIVHSGLRRVAREDIEIDGQLIRAGEGVVVEISAANWDTKAFPGADRLDLTRNARLHNAFGFGPHQCLGQSLARVELQVVYSTLYRRVPTLRLATAFDQLEFEESGTTYGVRSLPVTW</sequence>
<dbReference type="PANTHER" id="PTHR46696">
    <property type="entry name" value="P450, PUTATIVE (EUROFUNG)-RELATED"/>
    <property type="match status" value="1"/>
</dbReference>
<dbReference type="FunFam" id="1.10.630.10:FF:000018">
    <property type="entry name" value="Cytochrome P450 monooxygenase"/>
    <property type="match status" value="1"/>
</dbReference>
<dbReference type="AlphaFoldDB" id="A0A345HIQ9"/>
<dbReference type="GO" id="GO:0005506">
    <property type="term" value="F:iron ion binding"/>
    <property type="evidence" value="ECO:0007669"/>
    <property type="project" value="InterPro"/>
</dbReference>
<evidence type="ECO:0000256" key="2">
    <source>
        <dbReference type="ARBA" id="ARBA00022617"/>
    </source>
</evidence>
<keyword evidence="10" id="KW-1185">Reference proteome</keyword>
<dbReference type="PRINTS" id="PR00359">
    <property type="entry name" value="BP450"/>
</dbReference>
<dbReference type="Proteomes" id="UP000253868">
    <property type="component" value="Chromosome"/>
</dbReference>
<keyword evidence="2 7" id="KW-0349">Heme</keyword>
<dbReference type="Gene3D" id="1.10.630.10">
    <property type="entry name" value="Cytochrome P450"/>
    <property type="match status" value="1"/>
</dbReference>
<proteinExistence type="inferred from homology"/>
<dbReference type="KEGG" id="spad:DVK44_01625"/>
<keyword evidence="4 7" id="KW-0560">Oxidoreductase</keyword>
<dbReference type="CDD" id="cd11030">
    <property type="entry name" value="CYP105-like"/>
    <property type="match status" value="1"/>
</dbReference>
<keyword evidence="5 7" id="KW-0408">Iron</keyword>
<dbReference type="PROSITE" id="PS00086">
    <property type="entry name" value="CYTOCHROME_P450"/>
    <property type="match status" value="1"/>
</dbReference>
<dbReference type="PANTHER" id="PTHR46696:SF1">
    <property type="entry name" value="CYTOCHROME P450 YJIB-RELATED"/>
    <property type="match status" value="1"/>
</dbReference>
<evidence type="ECO:0000256" key="7">
    <source>
        <dbReference type="RuleBase" id="RU000461"/>
    </source>
</evidence>
<dbReference type="OrthoDB" id="3664945at2"/>
<evidence type="ECO:0000256" key="1">
    <source>
        <dbReference type="ARBA" id="ARBA00010617"/>
    </source>
</evidence>
<feature type="region of interest" description="Disordered" evidence="8">
    <location>
        <begin position="1"/>
        <end position="30"/>
    </location>
</feature>